<keyword evidence="2" id="KW-1185">Reference proteome</keyword>
<proteinExistence type="predicted"/>
<dbReference type="EMBL" id="CM023486">
    <property type="protein sequence ID" value="KAH6929188.1"/>
    <property type="molecule type" value="Genomic_DNA"/>
</dbReference>
<reference evidence="1" key="1">
    <citation type="submission" date="2020-05" db="EMBL/GenBank/DDBJ databases">
        <title>Large-scale comparative analyses of tick genomes elucidate their genetic diversity and vector capacities.</title>
        <authorList>
            <person name="Jia N."/>
            <person name="Wang J."/>
            <person name="Shi W."/>
            <person name="Du L."/>
            <person name="Sun Y."/>
            <person name="Zhan W."/>
            <person name="Jiang J."/>
            <person name="Wang Q."/>
            <person name="Zhang B."/>
            <person name="Ji P."/>
            <person name="Sakyi L.B."/>
            <person name="Cui X."/>
            <person name="Yuan T."/>
            <person name="Jiang B."/>
            <person name="Yang W."/>
            <person name="Lam T.T.-Y."/>
            <person name="Chang Q."/>
            <person name="Ding S."/>
            <person name="Wang X."/>
            <person name="Zhu J."/>
            <person name="Ruan X."/>
            <person name="Zhao L."/>
            <person name="Wei J."/>
            <person name="Que T."/>
            <person name="Du C."/>
            <person name="Cheng J."/>
            <person name="Dai P."/>
            <person name="Han X."/>
            <person name="Huang E."/>
            <person name="Gao Y."/>
            <person name="Liu J."/>
            <person name="Shao H."/>
            <person name="Ye R."/>
            <person name="Li L."/>
            <person name="Wei W."/>
            <person name="Wang X."/>
            <person name="Wang C."/>
            <person name="Yang T."/>
            <person name="Huo Q."/>
            <person name="Li W."/>
            <person name="Guo W."/>
            <person name="Chen H."/>
            <person name="Zhou L."/>
            <person name="Ni X."/>
            <person name="Tian J."/>
            <person name="Zhou Y."/>
            <person name="Sheng Y."/>
            <person name="Liu T."/>
            <person name="Pan Y."/>
            <person name="Xia L."/>
            <person name="Li J."/>
            <person name="Zhao F."/>
            <person name="Cao W."/>
        </authorList>
    </citation>
    <scope>NUCLEOTIDE SEQUENCE</scope>
    <source>
        <strain evidence="1">Hyas-2018</strain>
    </source>
</reference>
<comment type="caution">
    <text evidence="1">The sequence shown here is derived from an EMBL/GenBank/DDBJ whole genome shotgun (WGS) entry which is preliminary data.</text>
</comment>
<accession>A0ACB7S2R2</accession>
<dbReference type="Proteomes" id="UP000821845">
    <property type="component" value="Chromosome 6"/>
</dbReference>
<gene>
    <name evidence="1" type="ORF">HPB50_024098</name>
</gene>
<organism evidence="1 2">
    <name type="scientific">Hyalomma asiaticum</name>
    <name type="common">Tick</name>
    <dbReference type="NCBI Taxonomy" id="266040"/>
    <lineage>
        <taxon>Eukaryota</taxon>
        <taxon>Metazoa</taxon>
        <taxon>Ecdysozoa</taxon>
        <taxon>Arthropoda</taxon>
        <taxon>Chelicerata</taxon>
        <taxon>Arachnida</taxon>
        <taxon>Acari</taxon>
        <taxon>Parasitiformes</taxon>
        <taxon>Ixodida</taxon>
        <taxon>Ixodoidea</taxon>
        <taxon>Ixodidae</taxon>
        <taxon>Hyalomminae</taxon>
        <taxon>Hyalomma</taxon>
    </lineage>
</organism>
<sequence>MAEHRATKSGLAAEAHSKIPFAYIHHPHPCPSSSCLVSEQTGCVVRSSSVFVEHLALSYRISENTHHWRDNAAWGGRCQAWVARGGGQMQPPQCAGVDQSPSL</sequence>
<evidence type="ECO:0000313" key="2">
    <source>
        <dbReference type="Proteomes" id="UP000821845"/>
    </source>
</evidence>
<evidence type="ECO:0000313" key="1">
    <source>
        <dbReference type="EMBL" id="KAH6929188.1"/>
    </source>
</evidence>
<protein>
    <submittedName>
        <fullName evidence="1">Uncharacterized protein</fullName>
    </submittedName>
</protein>
<name>A0ACB7S2R2_HYAAI</name>